<dbReference type="EMBL" id="CAJPWZ010001801">
    <property type="protein sequence ID" value="CAG2224318.1"/>
    <property type="molecule type" value="Genomic_DNA"/>
</dbReference>
<sequence>MYPTPGDFIIVYIATKTSWSRFRVSCCDRQLSSISMASTQMCGPCCRMGKLASAVKFCTDCEDSLCTDCVHTHKVIKALASHHLIIEEAQTDEAFNIKRMCSEHPDMVLEFHCPKHDRLCCRTCSVNTHRRCGKMLPINVAARGIKTSVILNDVTANLKDLLKIAEQLVEDRAKNMENIRKSKATSLQKIAKFKSEVIQELDELEKKKAESDLSDIEIRRKAIVDMSEQLDILTTHGSETQILLLLNTIRVDISKHDNDFQDVIPSYKCTEIYFKDSTIKSYLKSLGSVELKYDPCSLVYRPHKHAEAQIPFEYDKMPLKQKIKKIDVPYRNGYIFNIVVMNDNRLLLCFSGVKSKALSLWSETGDHIQDCSLAESAWGISMIPGKHGAVVTLPSMKAVQFVDITSMIPGTVMKVPNTAYGVTVIKDKIVLGGEGKVYILDMTGFHLKTFNVGSKFLLSLRVNKMDRIYCCETDKDTVHCIDINGTVIFSYKSPDFKGPVDLALDGEENLYVITRKSNKLHRLSSDWKLHDILLQAEDGLRQPYAVAFNKNYTKLYISNGYHREDKQTTRTINMASSQICGPCSRMDKLFTAVKLCTDCEDHLCTDCVHTHKAIKALASHRLINKDVQTDKGFIIKSTCSDHPEMGLEFYCSNHESLCCRTCSENIHSTCGKILTIDGAARGIKTSVMLNDAKADLKDLLQTAEQLEEDRAKNMDGIGKSEATTLQKIAKFKCELTLEIDRLYNELLTNVDEAKKNLPKRPNLTF</sequence>
<dbReference type="CDD" id="cd19757">
    <property type="entry name" value="Bbox1"/>
    <property type="match status" value="1"/>
</dbReference>
<dbReference type="SUPFAM" id="SSF63829">
    <property type="entry name" value="Calcium-dependent phosphotriesterase"/>
    <property type="match status" value="1"/>
</dbReference>
<dbReference type="Gene3D" id="2.120.10.30">
    <property type="entry name" value="TolB, C-terminal domain"/>
    <property type="match status" value="1"/>
</dbReference>
<dbReference type="InterPro" id="IPR000315">
    <property type="entry name" value="Znf_B-box"/>
</dbReference>
<dbReference type="AlphaFoldDB" id="A0A8S3T5X7"/>
<dbReference type="PROSITE" id="PS50119">
    <property type="entry name" value="ZF_BBOX"/>
    <property type="match status" value="1"/>
</dbReference>
<feature type="coiled-coil region" evidence="2">
    <location>
        <begin position="151"/>
        <end position="214"/>
    </location>
</feature>
<dbReference type="PANTHER" id="PTHR25462">
    <property type="entry name" value="BONUS, ISOFORM C-RELATED"/>
    <property type="match status" value="1"/>
</dbReference>
<name>A0A8S3T5X7_MYTED</name>
<feature type="domain" description="B box-type" evidence="3">
    <location>
        <begin position="46"/>
        <end position="87"/>
    </location>
</feature>
<keyword evidence="1" id="KW-0862">Zinc</keyword>
<keyword evidence="2" id="KW-0175">Coiled coil</keyword>
<evidence type="ECO:0000256" key="1">
    <source>
        <dbReference type="PROSITE-ProRule" id="PRU00024"/>
    </source>
</evidence>
<evidence type="ECO:0000313" key="4">
    <source>
        <dbReference type="EMBL" id="CAG2224318.1"/>
    </source>
</evidence>
<dbReference type="InterPro" id="IPR047153">
    <property type="entry name" value="TRIM45/56/19-like"/>
</dbReference>
<keyword evidence="1" id="KW-0863">Zinc-finger</keyword>
<dbReference type="CDD" id="cd19756">
    <property type="entry name" value="Bbox2"/>
    <property type="match status" value="1"/>
</dbReference>
<proteinExistence type="predicted"/>
<evidence type="ECO:0000313" key="5">
    <source>
        <dbReference type="Proteomes" id="UP000683360"/>
    </source>
</evidence>
<dbReference type="PANTHER" id="PTHR25462:SF296">
    <property type="entry name" value="MEIOTIC P26, ISOFORM F"/>
    <property type="match status" value="1"/>
</dbReference>
<dbReference type="SUPFAM" id="SSF57845">
    <property type="entry name" value="B-box zinc-binding domain"/>
    <property type="match status" value="2"/>
</dbReference>
<dbReference type="OrthoDB" id="6068645at2759"/>
<reference evidence="4" key="1">
    <citation type="submission" date="2021-03" db="EMBL/GenBank/DDBJ databases">
        <authorList>
            <person name="Bekaert M."/>
        </authorList>
    </citation>
    <scope>NUCLEOTIDE SEQUENCE</scope>
</reference>
<organism evidence="4 5">
    <name type="scientific">Mytilus edulis</name>
    <name type="common">Blue mussel</name>
    <dbReference type="NCBI Taxonomy" id="6550"/>
    <lineage>
        <taxon>Eukaryota</taxon>
        <taxon>Metazoa</taxon>
        <taxon>Spiralia</taxon>
        <taxon>Lophotrochozoa</taxon>
        <taxon>Mollusca</taxon>
        <taxon>Bivalvia</taxon>
        <taxon>Autobranchia</taxon>
        <taxon>Pteriomorphia</taxon>
        <taxon>Mytilida</taxon>
        <taxon>Mytiloidea</taxon>
        <taxon>Mytilidae</taxon>
        <taxon>Mytilinae</taxon>
        <taxon>Mytilus</taxon>
    </lineage>
</organism>
<dbReference type="Gene3D" id="3.30.160.60">
    <property type="entry name" value="Classic Zinc Finger"/>
    <property type="match status" value="2"/>
</dbReference>
<accession>A0A8S3T5X7</accession>
<dbReference type="Proteomes" id="UP000683360">
    <property type="component" value="Unassembled WGS sequence"/>
</dbReference>
<comment type="caution">
    <text evidence="4">The sequence shown here is derived from an EMBL/GenBank/DDBJ whole genome shotgun (WGS) entry which is preliminary data.</text>
</comment>
<dbReference type="GO" id="GO:0008270">
    <property type="term" value="F:zinc ion binding"/>
    <property type="evidence" value="ECO:0007669"/>
    <property type="project" value="UniProtKB-KW"/>
</dbReference>
<protein>
    <recommendedName>
        <fullName evidence="3">B box-type domain-containing protein</fullName>
    </recommendedName>
</protein>
<dbReference type="InterPro" id="IPR011042">
    <property type="entry name" value="6-blade_b-propeller_TolB-like"/>
</dbReference>
<keyword evidence="1" id="KW-0479">Metal-binding</keyword>
<keyword evidence="5" id="KW-1185">Reference proteome</keyword>
<gene>
    <name evidence="4" type="ORF">MEDL_37526</name>
</gene>
<evidence type="ECO:0000259" key="3">
    <source>
        <dbReference type="PROSITE" id="PS50119"/>
    </source>
</evidence>
<evidence type="ECO:0000256" key="2">
    <source>
        <dbReference type="SAM" id="Coils"/>
    </source>
</evidence>